<evidence type="ECO:0000313" key="2">
    <source>
        <dbReference type="Proteomes" id="UP000177583"/>
    </source>
</evidence>
<dbReference type="AlphaFoldDB" id="A0A1F6GVI1"/>
<dbReference type="NCBIfam" id="TIGR02453">
    <property type="entry name" value="TIGR02453 family protein"/>
    <property type="match status" value="1"/>
</dbReference>
<dbReference type="InterPro" id="IPR012808">
    <property type="entry name" value="CHP02453"/>
</dbReference>
<dbReference type="PIRSF" id="PIRSF028451">
    <property type="entry name" value="UCP028451"/>
    <property type="match status" value="1"/>
</dbReference>
<dbReference type="EMBL" id="MFNF01000025">
    <property type="protein sequence ID" value="OGH02092.1"/>
    <property type="molecule type" value="Genomic_DNA"/>
</dbReference>
<reference evidence="1 2" key="1">
    <citation type="journal article" date="2016" name="Nat. Commun.">
        <title>Thousands of microbial genomes shed light on interconnected biogeochemical processes in an aquifer system.</title>
        <authorList>
            <person name="Anantharaman K."/>
            <person name="Brown C.T."/>
            <person name="Hug L.A."/>
            <person name="Sharon I."/>
            <person name="Castelle C.J."/>
            <person name="Probst A.J."/>
            <person name="Thomas B.C."/>
            <person name="Singh A."/>
            <person name="Wilkins M.J."/>
            <person name="Karaoz U."/>
            <person name="Brodie E.L."/>
            <person name="Williams K.H."/>
            <person name="Hubbard S.S."/>
            <person name="Banfield J.F."/>
        </authorList>
    </citation>
    <scope>NUCLEOTIDE SEQUENCE [LARGE SCALE GENOMIC DNA]</scope>
</reference>
<dbReference type="InterPro" id="IPR015996">
    <property type="entry name" value="UCP028451"/>
</dbReference>
<organism evidence="1 2">
    <name type="scientific">Candidatus Lambdaproteobacteria bacterium RIFOXYD2_FULL_56_26</name>
    <dbReference type="NCBI Taxonomy" id="1817773"/>
    <lineage>
        <taxon>Bacteria</taxon>
        <taxon>Pseudomonadati</taxon>
        <taxon>Pseudomonadota</taxon>
        <taxon>Candidatus Lambdaproteobacteria</taxon>
    </lineage>
</organism>
<name>A0A1F6GVI1_9PROT</name>
<evidence type="ECO:0008006" key="3">
    <source>
        <dbReference type="Google" id="ProtNLM"/>
    </source>
</evidence>
<dbReference type="Pfam" id="PF09365">
    <property type="entry name" value="DUF2461"/>
    <property type="match status" value="1"/>
</dbReference>
<proteinExistence type="predicted"/>
<sequence length="231" mass="26421">MDLTSFPGLPKEGFRFLAELGANNNRPWFKAHEQRYKAALKEPAEALELELAEALEERFGLEFRSKIFRLNRDLRFSKDKTPYNLYIRMSFCPAVPGQRNGGFAEGHLGLYLSLEAEKIMTGCGVFGFSKDQLETYRQALLTKAGKELAALVETATLQGQHLFEPDLKKLPAPFGPDFPYPDLAKRKGLSLWREEPVPPELHGPEAVRFLADRLGRFSPLWAWLLEYLYRE</sequence>
<dbReference type="PANTHER" id="PTHR36452:SF1">
    <property type="entry name" value="DUF2461 DOMAIN-CONTAINING PROTEIN"/>
    <property type="match status" value="1"/>
</dbReference>
<comment type="caution">
    <text evidence="1">The sequence shown here is derived from an EMBL/GenBank/DDBJ whole genome shotgun (WGS) entry which is preliminary data.</text>
</comment>
<accession>A0A1F6GVI1</accession>
<protein>
    <recommendedName>
        <fullName evidence="3">TIGR02453 family protein</fullName>
    </recommendedName>
</protein>
<dbReference type="Proteomes" id="UP000177583">
    <property type="component" value="Unassembled WGS sequence"/>
</dbReference>
<evidence type="ECO:0000313" key="1">
    <source>
        <dbReference type="EMBL" id="OGH02092.1"/>
    </source>
</evidence>
<gene>
    <name evidence="1" type="ORF">A2557_05280</name>
</gene>
<dbReference type="PANTHER" id="PTHR36452">
    <property type="entry name" value="CHROMOSOME 12, WHOLE GENOME SHOTGUN SEQUENCE"/>
    <property type="match status" value="1"/>
</dbReference>